<evidence type="ECO:0000256" key="2">
    <source>
        <dbReference type="ARBA" id="ARBA00022679"/>
    </source>
</evidence>
<evidence type="ECO:0000313" key="5">
    <source>
        <dbReference type="EMBL" id="KAK3381140.1"/>
    </source>
</evidence>
<dbReference type="Proteomes" id="UP001285441">
    <property type="component" value="Unassembled WGS sequence"/>
</dbReference>
<keyword evidence="3" id="KW-0949">S-adenosyl-L-methionine</keyword>
<dbReference type="Gene3D" id="1.10.10.10">
    <property type="entry name" value="Winged helix-like DNA-binding domain superfamily/Winged helix DNA-binding domain"/>
    <property type="match status" value="1"/>
</dbReference>
<dbReference type="InterPro" id="IPR016461">
    <property type="entry name" value="COMT-like"/>
</dbReference>
<dbReference type="AlphaFoldDB" id="A0AAE0NGN7"/>
<dbReference type="PANTHER" id="PTHR43712:SF16">
    <property type="entry name" value="O-METHYLTRANSFERASE ELCB"/>
    <property type="match status" value="1"/>
</dbReference>
<proteinExistence type="predicted"/>
<gene>
    <name evidence="5" type="ORF">B0H63DRAFT_523874</name>
</gene>
<dbReference type="SUPFAM" id="SSF53335">
    <property type="entry name" value="S-adenosyl-L-methionine-dependent methyltransferases"/>
    <property type="match status" value="1"/>
</dbReference>
<evidence type="ECO:0000313" key="6">
    <source>
        <dbReference type="Proteomes" id="UP001285441"/>
    </source>
</evidence>
<evidence type="ECO:0000256" key="1">
    <source>
        <dbReference type="ARBA" id="ARBA00022603"/>
    </source>
</evidence>
<dbReference type="EMBL" id="JAULSW010000005">
    <property type="protein sequence ID" value="KAK3381140.1"/>
    <property type="molecule type" value="Genomic_DNA"/>
</dbReference>
<name>A0AAE0NGN7_9PEZI</name>
<dbReference type="InterPro" id="IPR001077">
    <property type="entry name" value="COMT_C"/>
</dbReference>
<keyword evidence="1" id="KW-0489">Methyltransferase</keyword>
<keyword evidence="6" id="KW-1185">Reference proteome</keyword>
<dbReference type="Pfam" id="PF00891">
    <property type="entry name" value="Methyltransf_2"/>
    <property type="match status" value="1"/>
</dbReference>
<reference evidence="5" key="1">
    <citation type="journal article" date="2023" name="Mol. Phylogenet. Evol.">
        <title>Genome-scale phylogeny and comparative genomics of the fungal order Sordariales.</title>
        <authorList>
            <person name="Hensen N."/>
            <person name="Bonometti L."/>
            <person name="Westerberg I."/>
            <person name="Brannstrom I.O."/>
            <person name="Guillou S."/>
            <person name="Cros-Aarteil S."/>
            <person name="Calhoun S."/>
            <person name="Haridas S."/>
            <person name="Kuo A."/>
            <person name="Mondo S."/>
            <person name="Pangilinan J."/>
            <person name="Riley R."/>
            <person name="LaButti K."/>
            <person name="Andreopoulos B."/>
            <person name="Lipzen A."/>
            <person name="Chen C."/>
            <person name="Yan M."/>
            <person name="Daum C."/>
            <person name="Ng V."/>
            <person name="Clum A."/>
            <person name="Steindorff A."/>
            <person name="Ohm R.A."/>
            <person name="Martin F."/>
            <person name="Silar P."/>
            <person name="Natvig D.O."/>
            <person name="Lalanne C."/>
            <person name="Gautier V."/>
            <person name="Ament-Velasquez S.L."/>
            <person name="Kruys A."/>
            <person name="Hutchinson M.I."/>
            <person name="Powell A.J."/>
            <person name="Barry K."/>
            <person name="Miller A.N."/>
            <person name="Grigoriev I.V."/>
            <person name="Debuchy R."/>
            <person name="Gladieux P."/>
            <person name="Hiltunen Thoren M."/>
            <person name="Johannesson H."/>
        </authorList>
    </citation>
    <scope>NUCLEOTIDE SEQUENCE</scope>
    <source>
        <strain evidence="5">CBS 232.78</strain>
    </source>
</reference>
<evidence type="ECO:0000259" key="4">
    <source>
        <dbReference type="Pfam" id="PF00891"/>
    </source>
</evidence>
<comment type="caution">
    <text evidence="5">The sequence shown here is derived from an EMBL/GenBank/DDBJ whole genome shotgun (WGS) entry which is preliminary data.</text>
</comment>
<dbReference type="InterPro" id="IPR029063">
    <property type="entry name" value="SAM-dependent_MTases_sf"/>
</dbReference>
<dbReference type="GO" id="GO:0032259">
    <property type="term" value="P:methylation"/>
    <property type="evidence" value="ECO:0007669"/>
    <property type="project" value="UniProtKB-KW"/>
</dbReference>
<organism evidence="5 6">
    <name type="scientific">Podospora didyma</name>
    <dbReference type="NCBI Taxonomy" id="330526"/>
    <lineage>
        <taxon>Eukaryota</taxon>
        <taxon>Fungi</taxon>
        <taxon>Dikarya</taxon>
        <taxon>Ascomycota</taxon>
        <taxon>Pezizomycotina</taxon>
        <taxon>Sordariomycetes</taxon>
        <taxon>Sordariomycetidae</taxon>
        <taxon>Sordariales</taxon>
        <taxon>Podosporaceae</taxon>
        <taxon>Podospora</taxon>
    </lineage>
</organism>
<evidence type="ECO:0000256" key="3">
    <source>
        <dbReference type="ARBA" id="ARBA00022691"/>
    </source>
</evidence>
<sequence length="421" mass="46058">MGSTGVSFDATKVELLRAAAELTAAINDYVATPAPEGAEGAVLEQRRRRDIVDATDRVQRLVKDPADQWIDVVYPQTLATTKRLFYDWGVFEAIPPEGSISYADLAAKVDAEEVLLARLGNILVGAEVLGQVGKDAVAHTDSSRIFLKGHVGGQLFNLSWDNCLTVYPAMPKYFETYGRKEPQTSNHIPFSFAYGLPEQGFYDVMSADPAKMATFIPAMAAVESRMPVAGVYDFSWVVSLLADAEKAPAADRPVLVDVGGGKGHAIKAIVNEFPGLPLDRCVLQDRPDTIDAVVALDEPELKGVTKQGIDFFKEQPVKGALLYFIRRCLHNHPEAHCEQILKHLVEAAAVDSKILIFEDVLDTPPHYTGAIFDFMMLGMGGKQRTQEGWEKLLAKVGLKIASISRGQGPWRSQCVIECVKV</sequence>
<dbReference type="GO" id="GO:0008171">
    <property type="term" value="F:O-methyltransferase activity"/>
    <property type="evidence" value="ECO:0007669"/>
    <property type="project" value="InterPro"/>
</dbReference>
<dbReference type="SUPFAM" id="SSF46785">
    <property type="entry name" value="Winged helix' DNA-binding domain"/>
    <property type="match status" value="1"/>
</dbReference>
<keyword evidence="2" id="KW-0808">Transferase</keyword>
<dbReference type="InterPro" id="IPR036388">
    <property type="entry name" value="WH-like_DNA-bd_sf"/>
</dbReference>
<reference evidence="5" key="2">
    <citation type="submission" date="2023-06" db="EMBL/GenBank/DDBJ databases">
        <authorList>
            <consortium name="Lawrence Berkeley National Laboratory"/>
            <person name="Haridas S."/>
            <person name="Hensen N."/>
            <person name="Bonometti L."/>
            <person name="Westerberg I."/>
            <person name="Brannstrom I.O."/>
            <person name="Guillou S."/>
            <person name="Cros-Aarteil S."/>
            <person name="Calhoun S."/>
            <person name="Kuo A."/>
            <person name="Mondo S."/>
            <person name="Pangilinan J."/>
            <person name="Riley R."/>
            <person name="LaButti K."/>
            <person name="Andreopoulos B."/>
            <person name="Lipzen A."/>
            <person name="Chen C."/>
            <person name="Yanf M."/>
            <person name="Daum C."/>
            <person name="Ng V."/>
            <person name="Clum A."/>
            <person name="Steindorff A."/>
            <person name="Ohm R."/>
            <person name="Martin F."/>
            <person name="Silar P."/>
            <person name="Natvig D."/>
            <person name="Lalanne C."/>
            <person name="Gautier V."/>
            <person name="Ament-velasquez S.L."/>
            <person name="Kruys A."/>
            <person name="Hutchinson M.I."/>
            <person name="Powell A.J."/>
            <person name="Barry K."/>
            <person name="Miller A.N."/>
            <person name="Grigoriev I.V."/>
            <person name="Debuchy R."/>
            <person name="Gladieux P."/>
            <person name="Thoren M.H."/>
            <person name="Johannesson H."/>
        </authorList>
    </citation>
    <scope>NUCLEOTIDE SEQUENCE</scope>
    <source>
        <strain evidence="5">CBS 232.78</strain>
    </source>
</reference>
<dbReference type="Gene3D" id="3.40.50.150">
    <property type="entry name" value="Vaccinia Virus protein VP39"/>
    <property type="match status" value="1"/>
</dbReference>
<feature type="domain" description="O-methyltransferase C-terminal" evidence="4">
    <location>
        <begin position="187"/>
        <end position="397"/>
    </location>
</feature>
<dbReference type="PROSITE" id="PS51683">
    <property type="entry name" value="SAM_OMT_II"/>
    <property type="match status" value="1"/>
</dbReference>
<accession>A0AAE0NGN7</accession>
<protein>
    <submittedName>
        <fullName evidence="5">O-methyltransferase</fullName>
    </submittedName>
</protein>
<dbReference type="InterPro" id="IPR036390">
    <property type="entry name" value="WH_DNA-bd_sf"/>
</dbReference>
<dbReference type="PANTHER" id="PTHR43712">
    <property type="entry name" value="PUTATIVE (AFU_ORTHOLOGUE AFUA_4G14580)-RELATED"/>
    <property type="match status" value="1"/>
</dbReference>